<name>A0A183IQ20_9BILA</name>
<dbReference type="Proteomes" id="UP000270296">
    <property type="component" value="Unassembled WGS sequence"/>
</dbReference>
<dbReference type="AlphaFoldDB" id="A0A183IQ20"/>
<dbReference type="OrthoDB" id="3366823at2759"/>
<sequence length="279" mass="31884">MPTESYSNPLAPLDHKAPDDGAEIALEDKRRHGEKKKKAHFYVKHENEDELLEILKKYRDRARERRDGELKEYQHELELITATGGYRAVAPDIKACLDAAERRKQMIEESKYLGGDIEHTHLVKGLDYALLQKVRSEISAKQIEEVEVEKVYQATKSEREEVESQVKSPLAKNIYALLFKAEVPKVNDMFAPRRMAYVVELDDNSVDTDIPTTLIRSKQECPVDEASANLSINDMVIQKLTQVLAYLRTDSKRKKKGKDKIEDDSHLTSKSPAISTPHK</sequence>
<evidence type="ECO:0000313" key="7">
    <source>
        <dbReference type="WBParaSite" id="SBAD_0000594301-mRNA-1"/>
    </source>
</evidence>
<dbReference type="EMBL" id="UZAM01009197">
    <property type="protein sequence ID" value="VDP08107.1"/>
    <property type="molecule type" value="Genomic_DNA"/>
</dbReference>
<evidence type="ECO:0000259" key="4">
    <source>
        <dbReference type="Pfam" id="PF07808"/>
    </source>
</evidence>
<evidence type="ECO:0000256" key="1">
    <source>
        <dbReference type="ARBA" id="ARBA00004123"/>
    </source>
</evidence>
<evidence type="ECO:0000313" key="6">
    <source>
        <dbReference type="Proteomes" id="UP000270296"/>
    </source>
</evidence>
<feature type="domain" description="RED-like N-terminal" evidence="4">
    <location>
        <begin position="35"/>
        <end position="258"/>
    </location>
</feature>
<evidence type="ECO:0000256" key="2">
    <source>
        <dbReference type="ARBA" id="ARBA00023242"/>
    </source>
</evidence>
<organism evidence="7">
    <name type="scientific">Soboliphyme baturini</name>
    <dbReference type="NCBI Taxonomy" id="241478"/>
    <lineage>
        <taxon>Eukaryota</taxon>
        <taxon>Metazoa</taxon>
        <taxon>Ecdysozoa</taxon>
        <taxon>Nematoda</taxon>
        <taxon>Enoplea</taxon>
        <taxon>Dorylaimia</taxon>
        <taxon>Dioctophymatida</taxon>
        <taxon>Dioctophymatoidea</taxon>
        <taxon>Soboliphymatidae</taxon>
        <taxon>Soboliphyme</taxon>
    </lineage>
</organism>
<feature type="compositionally biased region" description="Polar residues" evidence="3">
    <location>
        <begin position="268"/>
        <end position="279"/>
    </location>
</feature>
<protein>
    <submittedName>
        <fullName evidence="7">RED_N domain-containing protein</fullName>
    </submittedName>
</protein>
<dbReference type="WBParaSite" id="SBAD_0000594301-mRNA-1">
    <property type="protein sequence ID" value="SBAD_0000594301-mRNA-1"/>
    <property type="gene ID" value="SBAD_0000594301"/>
</dbReference>
<dbReference type="InterPro" id="IPR012916">
    <property type="entry name" value="RED_N"/>
</dbReference>
<comment type="subcellular location">
    <subcellularLocation>
        <location evidence="1">Nucleus</location>
    </subcellularLocation>
</comment>
<proteinExistence type="predicted"/>
<feature type="region of interest" description="Disordered" evidence="3">
    <location>
        <begin position="1"/>
        <end position="20"/>
    </location>
</feature>
<dbReference type="Pfam" id="PF07808">
    <property type="entry name" value="RED_N"/>
    <property type="match status" value="1"/>
</dbReference>
<gene>
    <name evidence="5" type="ORF">SBAD_LOCUS5717</name>
</gene>
<keyword evidence="2" id="KW-0539">Nucleus</keyword>
<dbReference type="GO" id="GO:0005634">
    <property type="term" value="C:nucleus"/>
    <property type="evidence" value="ECO:0007669"/>
    <property type="project" value="UniProtKB-SubCell"/>
</dbReference>
<evidence type="ECO:0000256" key="3">
    <source>
        <dbReference type="SAM" id="MobiDB-lite"/>
    </source>
</evidence>
<keyword evidence="6" id="KW-1185">Reference proteome</keyword>
<evidence type="ECO:0000313" key="5">
    <source>
        <dbReference type="EMBL" id="VDP08107.1"/>
    </source>
</evidence>
<reference evidence="7" key="1">
    <citation type="submission" date="2016-06" db="UniProtKB">
        <authorList>
            <consortium name="WormBaseParasite"/>
        </authorList>
    </citation>
    <scope>IDENTIFICATION</scope>
</reference>
<reference evidence="5 6" key="2">
    <citation type="submission" date="2018-11" db="EMBL/GenBank/DDBJ databases">
        <authorList>
            <consortium name="Pathogen Informatics"/>
        </authorList>
    </citation>
    <scope>NUCLEOTIDE SEQUENCE [LARGE SCALE GENOMIC DNA]</scope>
</reference>
<feature type="region of interest" description="Disordered" evidence="3">
    <location>
        <begin position="251"/>
        <end position="279"/>
    </location>
</feature>
<accession>A0A183IQ20</accession>
<dbReference type="PANTHER" id="PTHR12765">
    <property type="entry name" value="RED PROTEIN IK FACTOR CYTOKINE IK"/>
    <property type="match status" value="1"/>
</dbReference>
<dbReference type="InterPro" id="IPR039896">
    <property type="entry name" value="Red-like"/>
</dbReference>